<comment type="caution">
    <text evidence="5">The sequence shown here is derived from an EMBL/GenBank/DDBJ whole genome shotgun (WGS) entry which is preliminary data.</text>
</comment>
<sequence length="547" mass="62875">MKLTDLLNKPAFCDIEVLAGKNGLSREIKNVTMMDAPDIIDFLFENDFLVTTAYHLKDDSALLLELVQSMHKQKCAGLGIKTHRFLEQIPENVIQFADEHQFPIMQIPLEKSLGEIVNATLHYMLNERTTDLMTAFETHRKFTQHILKGKGIKRLLDDLSNMIGQRVILLDQHFQTHASSHSKHPISEFVMNLYAEDFRLFLNSTACTCFSSRYTEEVFCAFPIHTPIGKPAFLIALGSLPIHDKNLLLTIEQATNVLSFELMRENTERQYARRARNEFFLNMVEGRITSKEEIASRAKEFSLQNEQPCLMFLGKVDQDDVHKTFTQHQLETDYLYEFLETEITKAPFMAQLFVKGDHCILIMEAGDSNVEFRSQAISYLKRLQANIANIFKKTMSFGISNISHQLINMPNAYKEALSAYHTGLLSAKAQFIQIHRPKDVSEMLRIIPGKDLQEFCDHIFQGLSSKQQEEDEQILLHTLSVYLETHCQISETAKRLFVHRNTVIYRLEKCEELLGRSLKDADTTFHLRLAFRIKSILHTQKPAAGAK</sequence>
<evidence type="ECO:0000313" key="5">
    <source>
        <dbReference type="EMBL" id="RVT63699.1"/>
    </source>
</evidence>
<organism evidence="5 6">
    <name type="scientific">Niallia taxi</name>
    <dbReference type="NCBI Taxonomy" id="2499688"/>
    <lineage>
        <taxon>Bacteria</taxon>
        <taxon>Bacillati</taxon>
        <taxon>Bacillota</taxon>
        <taxon>Bacilli</taxon>
        <taxon>Bacillales</taxon>
        <taxon>Bacillaceae</taxon>
        <taxon>Niallia</taxon>
    </lineage>
</organism>
<comment type="similarity">
    <text evidence="1">Belongs to the CdaR family.</text>
</comment>
<evidence type="ECO:0000259" key="3">
    <source>
        <dbReference type="Pfam" id="PF13556"/>
    </source>
</evidence>
<evidence type="ECO:0000259" key="4">
    <source>
        <dbReference type="Pfam" id="PF17853"/>
    </source>
</evidence>
<dbReference type="PANTHER" id="PTHR33744:SF1">
    <property type="entry name" value="DNA-BINDING TRANSCRIPTIONAL ACTIVATOR ADER"/>
    <property type="match status" value="1"/>
</dbReference>
<accession>A0A437KCD4</accession>
<protein>
    <submittedName>
        <fullName evidence="5">PucR family transcriptional regulator</fullName>
    </submittedName>
</protein>
<feature type="domain" description="PucR C-terminal helix-turn-helix" evidence="3">
    <location>
        <begin position="475"/>
        <end position="533"/>
    </location>
</feature>
<evidence type="ECO:0000313" key="6">
    <source>
        <dbReference type="Proteomes" id="UP000288024"/>
    </source>
</evidence>
<dbReference type="AlphaFoldDB" id="A0A437KCD4"/>
<evidence type="ECO:0000256" key="1">
    <source>
        <dbReference type="ARBA" id="ARBA00006754"/>
    </source>
</evidence>
<reference evidence="5 6" key="1">
    <citation type="submission" date="2019-01" db="EMBL/GenBank/DDBJ databases">
        <title>Bacillus sp. M5HDSG1-1, whole genome shotgun sequence.</title>
        <authorList>
            <person name="Tuo L."/>
        </authorList>
    </citation>
    <scope>NUCLEOTIDE SEQUENCE [LARGE SCALE GENOMIC DNA]</scope>
    <source>
        <strain evidence="5 6">M5HDSG1-1</strain>
    </source>
</reference>
<feature type="domain" description="Purine catabolism PurC-like" evidence="2">
    <location>
        <begin position="5"/>
        <end position="122"/>
    </location>
</feature>
<dbReference type="InterPro" id="IPR041522">
    <property type="entry name" value="CdaR_GGDEF"/>
</dbReference>
<gene>
    <name evidence="5" type="ORF">EM808_10570</name>
</gene>
<dbReference type="Pfam" id="PF13556">
    <property type="entry name" value="HTH_30"/>
    <property type="match status" value="1"/>
</dbReference>
<dbReference type="Proteomes" id="UP000288024">
    <property type="component" value="Unassembled WGS sequence"/>
</dbReference>
<proteinExistence type="inferred from homology"/>
<dbReference type="Pfam" id="PF07905">
    <property type="entry name" value="PucR"/>
    <property type="match status" value="1"/>
</dbReference>
<dbReference type="InterPro" id="IPR025736">
    <property type="entry name" value="PucR_C-HTH_dom"/>
</dbReference>
<name>A0A437KCD4_9BACI</name>
<evidence type="ECO:0000259" key="2">
    <source>
        <dbReference type="Pfam" id="PF07905"/>
    </source>
</evidence>
<dbReference type="EMBL" id="RZTZ01000003">
    <property type="protein sequence ID" value="RVT63699.1"/>
    <property type="molecule type" value="Genomic_DNA"/>
</dbReference>
<dbReference type="RefSeq" id="WP_127738176.1">
    <property type="nucleotide sequence ID" value="NZ_CAJCKN010000010.1"/>
</dbReference>
<dbReference type="Gene3D" id="1.10.10.2840">
    <property type="entry name" value="PucR C-terminal helix-turn-helix domain"/>
    <property type="match status" value="1"/>
</dbReference>
<keyword evidence="6" id="KW-1185">Reference proteome</keyword>
<dbReference type="InterPro" id="IPR012914">
    <property type="entry name" value="PucR_dom"/>
</dbReference>
<dbReference type="Pfam" id="PF17853">
    <property type="entry name" value="GGDEF_2"/>
    <property type="match status" value="1"/>
</dbReference>
<feature type="domain" description="CdaR GGDEF-like" evidence="4">
    <location>
        <begin position="286"/>
        <end position="420"/>
    </location>
</feature>
<dbReference type="PANTHER" id="PTHR33744">
    <property type="entry name" value="CARBOHYDRATE DIACID REGULATOR"/>
    <property type="match status" value="1"/>
</dbReference>
<dbReference type="InterPro" id="IPR042070">
    <property type="entry name" value="PucR_C-HTH_sf"/>
</dbReference>
<dbReference type="InterPro" id="IPR051448">
    <property type="entry name" value="CdaR-like_regulators"/>
</dbReference>